<dbReference type="EMBL" id="LOMK01000001">
    <property type="protein sequence ID" value="KYN26269.1"/>
    <property type="molecule type" value="Genomic_DNA"/>
</dbReference>
<reference evidence="2" key="1">
    <citation type="submission" date="2015-12" db="EMBL/GenBank/DDBJ databases">
        <authorList>
            <person name="Tarr C.L."/>
            <person name="Gladney L.M."/>
        </authorList>
    </citation>
    <scope>NUCLEOTIDE SEQUENCE [LARGE SCALE GENOMIC DNA]</scope>
    <source>
        <strain evidence="2">2756-81</strain>
    </source>
</reference>
<evidence type="ECO:0000313" key="1">
    <source>
        <dbReference type="EMBL" id="KYN26269.1"/>
    </source>
</evidence>
<name>A0A151JKE1_9VIBR</name>
<proteinExistence type="predicted"/>
<evidence type="ECO:0000313" key="2">
    <source>
        <dbReference type="Proteomes" id="UP000075349"/>
    </source>
</evidence>
<dbReference type="AlphaFoldDB" id="A0A151JKE1"/>
<sequence>MQAASSLKTYNLLAQCSQQQPEVIGCQLPTLISGHLQIESRRGQREELSALLAQWQQAEGWYQTASQLALGLPTHAVDLLEGQWHKNGNSLHIQHEYGTTYRITVLNSLDCNNNSHGNSTLTQAYREQRLVLRQDLPHSQGRELVYRLWWQQGQTAATEGLWQPLVQQFVGFAQGDKL</sequence>
<gene>
    <name evidence="1" type="ORF">AUQ44_14320</name>
</gene>
<comment type="caution">
    <text evidence="1">The sequence shown here is derived from an EMBL/GenBank/DDBJ whole genome shotgun (WGS) entry which is preliminary data.</text>
</comment>
<protein>
    <submittedName>
        <fullName evidence="1">Uncharacterized protein</fullName>
    </submittedName>
</protein>
<dbReference type="Proteomes" id="UP000075349">
    <property type="component" value="Unassembled WGS sequence"/>
</dbReference>
<organism evidence="1 2">
    <name type="scientific">Vibrio cidicii</name>
    <dbReference type="NCBI Taxonomy" id="1763883"/>
    <lineage>
        <taxon>Bacteria</taxon>
        <taxon>Pseudomonadati</taxon>
        <taxon>Pseudomonadota</taxon>
        <taxon>Gammaproteobacteria</taxon>
        <taxon>Vibrionales</taxon>
        <taxon>Vibrionaceae</taxon>
        <taxon>Vibrio</taxon>
    </lineage>
</organism>
<accession>A0A151JKE1</accession>